<dbReference type="Pfam" id="PF13280">
    <property type="entry name" value="WYL"/>
    <property type="match status" value="1"/>
</dbReference>
<evidence type="ECO:0000259" key="2">
    <source>
        <dbReference type="Pfam" id="PF25583"/>
    </source>
</evidence>
<dbReference type="EMBL" id="FRBY01000008">
    <property type="protein sequence ID" value="SHM91464.1"/>
    <property type="molecule type" value="Genomic_DNA"/>
</dbReference>
<dbReference type="OrthoDB" id="43316at2"/>
<dbReference type="RefSeq" id="WP_072976124.1">
    <property type="nucleotide sequence ID" value="NZ_FRBY01000008.1"/>
</dbReference>
<dbReference type="PANTHER" id="PTHR34580">
    <property type="match status" value="1"/>
</dbReference>
<dbReference type="InterPro" id="IPR051534">
    <property type="entry name" value="CBASS_pafABC_assoc_protein"/>
</dbReference>
<dbReference type="InterPro" id="IPR057727">
    <property type="entry name" value="WCX_dom"/>
</dbReference>
<protein>
    <submittedName>
        <fullName evidence="3">Predicted DNA-binding transcriptional regulator YafY, contains an HTH and WYL domains</fullName>
    </submittedName>
</protein>
<keyword evidence="3" id="KW-0238">DNA-binding</keyword>
<accession>A0A1M7MLW8</accession>
<dbReference type="PROSITE" id="PS52050">
    <property type="entry name" value="WYL"/>
    <property type="match status" value="1"/>
</dbReference>
<evidence type="ECO:0000259" key="1">
    <source>
        <dbReference type="Pfam" id="PF13280"/>
    </source>
</evidence>
<name>A0A1M7MLW8_9FLAO</name>
<dbReference type="Proteomes" id="UP000184121">
    <property type="component" value="Unassembled WGS sequence"/>
</dbReference>
<sequence length="308" mass="36345">MKIKEKPNFNNPQVYQTKQLVEILKKFPFESMENLINYISPTRENKISERTFHRIKATLRDDYGIVIKYSRANQGFYLDEEKSINIESFLSHMEILATGEQISHNLNGNNNSLSFIEFENKSAIEVIPNFKSVLDAIQQNLPITFVHSSFYYYKEIKEQEYTLKPYYLKQYQNRWYVVGETQKGYRTFGLDRIKSVETGIEKFKSKINEAKEKFSNVVGLNSMDHELQTIKLSFHISQKLYVESLPLHSSQKEINLDNDKSFDISLNIHPNFEFSQQILKYGSLVKVLEPKWLADEIKEELRRGFENY</sequence>
<dbReference type="STRING" id="29534.SAMN05444366_4554"/>
<organism evidence="3 4">
    <name type="scientific">Flavobacterium saccharophilum</name>
    <dbReference type="NCBI Taxonomy" id="29534"/>
    <lineage>
        <taxon>Bacteria</taxon>
        <taxon>Pseudomonadati</taxon>
        <taxon>Bacteroidota</taxon>
        <taxon>Flavobacteriia</taxon>
        <taxon>Flavobacteriales</taxon>
        <taxon>Flavobacteriaceae</taxon>
        <taxon>Flavobacterium</taxon>
    </lineage>
</organism>
<evidence type="ECO:0000313" key="3">
    <source>
        <dbReference type="EMBL" id="SHM91464.1"/>
    </source>
</evidence>
<dbReference type="GO" id="GO:0003677">
    <property type="term" value="F:DNA binding"/>
    <property type="evidence" value="ECO:0007669"/>
    <property type="project" value="UniProtKB-KW"/>
</dbReference>
<feature type="domain" description="WCX" evidence="2">
    <location>
        <begin position="228"/>
        <end position="303"/>
    </location>
</feature>
<feature type="domain" description="WYL" evidence="1">
    <location>
        <begin position="129"/>
        <end position="197"/>
    </location>
</feature>
<dbReference type="InterPro" id="IPR026881">
    <property type="entry name" value="WYL_dom"/>
</dbReference>
<evidence type="ECO:0000313" key="4">
    <source>
        <dbReference type="Proteomes" id="UP000184121"/>
    </source>
</evidence>
<dbReference type="PANTHER" id="PTHR34580:SF9">
    <property type="entry name" value="SLL5097 PROTEIN"/>
    <property type="match status" value="1"/>
</dbReference>
<keyword evidence="4" id="KW-1185">Reference proteome</keyword>
<dbReference type="Pfam" id="PF25583">
    <property type="entry name" value="WCX"/>
    <property type="match status" value="1"/>
</dbReference>
<gene>
    <name evidence="3" type="ORF">SAMN05444366_4554</name>
</gene>
<reference evidence="4" key="1">
    <citation type="submission" date="2016-11" db="EMBL/GenBank/DDBJ databases">
        <authorList>
            <person name="Varghese N."/>
            <person name="Submissions S."/>
        </authorList>
    </citation>
    <scope>NUCLEOTIDE SEQUENCE [LARGE SCALE GENOMIC DNA]</scope>
    <source>
        <strain evidence="4">DSM 1811</strain>
    </source>
</reference>
<dbReference type="AlphaFoldDB" id="A0A1M7MLW8"/>
<proteinExistence type="predicted"/>